<evidence type="ECO:0000313" key="1">
    <source>
        <dbReference type="EMBL" id="EYC39423.1"/>
    </source>
</evidence>
<proteinExistence type="predicted"/>
<organism evidence="1 2">
    <name type="scientific">Ancylostoma ceylanicum</name>
    <dbReference type="NCBI Taxonomy" id="53326"/>
    <lineage>
        <taxon>Eukaryota</taxon>
        <taxon>Metazoa</taxon>
        <taxon>Ecdysozoa</taxon>
        <taxon>Nematoda</taxon>
        <taxon>Chromadorea</taxon>
        <taxon>Rhabditida</taxon>
        <taxon>Rhabditina</taxon>
        <taxon>Rhabditomorpha</taxon>
        <taxon>Strongyloidea</taxon>
        <taxon>Ancylostomatidae</taxon>
        <taxon>Ancylostomatinae</taxon>
        <taxon>Ancylostoma</taxon>
    </lineage>
</organism>
<comment type="caution">
    <text evidence="1">The sequence shown here is derived from an EMBL/GenBank/DDBJ whole genome shotgun (WGS) entry which is preliminary data.</text>
</comment>
<dbReference type="Proteomes" id="UP000024635">
    <property type="component" value="Unassembled WGS sequence"/>
</dbReference>
<reference evidence="2" key="1">
    <citation type="journal article" date="2015" name="Nat. Genet.">
        <title>The genome and transcriptome of the zoonotic hookworm Ancylostoma ceylanicum identify infection-specific gene families.</title>
        <authorList>
            <person name="Schwarz E.M."/>
            <person name="Hu Y."/>
            <person name="Antoshechkin I."/>
            <person name="Miller M.M."/>
            <person name="Sternberg P.W."/>
            <person name="Aroian R.V."/>
        </authorList>
    </citation>
    <scope>NUCLEOTIDE SEQUENCE</scope>
    <source>
        <strain evidence="2">HY135</strain>
    </source>
</reference>
<sequence>MTLSGRKTSEFGILECSETADSTSFHETLCLTGGKLIESGRRHAEVLVTEQNADHFRSSCCAAFKGSTGGNSCIGEFPEFRDFWGR</sequence>
<dbReference type="AlphaFoldDB" id="A0A016WK69"/>
<dbReference type="EMBL" id="JARK01000256">
    <property type="protein sequence ID" value="EYC39423.1"/>
    <property type="molecule type" value="Genomic_DNA"/>
</dbReference>
<keyword evidence="2" id="KW-1185">Reference proteome</keyword>
<name>A0A016WK69_9BILA</name>
<accession>A0A016WK69</accession>
<evidence type="ECO:0000313" key="2">
    <source>
        <dbReference type="Proteomes" id="UP000024635"/>
    </source>
</evidence>
<protein>
    <submittedName>
        <fullName evidence="1">Uncharacterized protein</fullName>
    </submittedName>
</protein>
<gene>
    <name evidence="1" type="primary">Acey_s0656.g1209</name>
    <name evidence="1" type="ORF">Y032_0656g1209</name>
</gene>